<dbReference type="InterPro" id="IPR045357">
    <property type="entry name" value="Aminopeptidase_N-like_N"/>
</dbReference>
<dbReference type="GO" id="GO:0005737">
    <property type="term" value="C:cytoplasm"/>
    <property type="evidence" value="ECO:0007669"/>
    <property type="project" value="TreeGrafter"/>
</dbReference>
<dbReference type="SUPFAM" id="SSF55486">
    <property type="entry name" value="Metalloproteases ('zincins'), catalytic domain"/>
    <property type="match status" value="1"/>
</dbReference>
<dbReference type="SUPFAM" id="SSF63737">
    <property type="entry name" value="Leukotriene A4 hydrolase N-terminal domain"/>
    <property type="match status" value="1"/>
</dbReference>
<dbReference type="InterPro" id="IPR050344">
    <property type="entry name" value="Peptidase_M1_aminopeptidases"/>
</dbReference>
<dbReference type="PANTHER" id="PTHR11533">
    <property type="entry name" value="PROTEASE M1 ZINC METALLOPROTEASE"/>
    <property type="match status" value="1"/>
</dbReference>
<dbReference type="GO" id="GO:0016020">
    <property type="term" value="C:membrane"/>
    <property type="evidence" value="ECO:0007669"/>
    <property type="project" value="TreeGrafter"/>
</dbReference>
<keyword evidence="1" id="KW-0812">Transmembrane</keyword>
<reference evidence="3 4" key="1">
    <citation type="submission" date="2020-04" db="EMBL/GenBank/DDBJ databases">
        <authorList>
            <person name="Laetsch R D."/>
            <person name="Stevens L."/>
            <person name="Kumar S."/>
            <person name="Blaxter L. M."/>
        </authorList>
    </citation>
    <scope>NUCLEOTIDE SEQUENCE [LARGE SCALE GENOMIC DNA]</scope>
</reference>
<dbReference type="Proteomes" id="UP000494206">
    <property type="component" value="Unassembled WGS sequence"/>
</dbReference>
<comment type="caution">
    <text evidence="3">The sequence shown here is derived from an EMBL/GenBank/DDBJ whole genome shotgun (WGS) entry which is preliminary data.</text>
</comment>
<keyword evidence="1" id="KW-1133">Transmembrane helix</keyword>
<evidence type="ECO:0000313" key="3">
    <source>
        <dbReference type="EMBL" id="CAB3397682.1"/>
    </source>
</evidence>
<proteinExistence type="predicted"/>
<dbReference type="GO" id="GO:0008270">
    <property type="term" value="F:zinc ion binding"/>
    <property type="evidence" value="ECO:0007669"/>
    <property type="project" value="TreeGrafter"/>
</dbReference>
<dbReference type="InterPro" id="IPR042097">
    <property type="entry name" value="Aminopeptidase_N-like_N_sf"/>
</dbReference>
<name>A0A8S1EJ38_9PELO</name>
<protein>
    <recommendedName>
        <fullName evidence="2">Aminopeptidase N-like N-terminal domain-containing protein</fullName>
    </recommendedName>
</protein>
<feature type="transmembrane region" description="Helical" evidence="1">
    <location>
        <begin position="20"/>
        <end position="37"/>
    </location>
</feature>
<dbReference type="Gene3D" id="3.30.2010.30">
    <property type="match status" value="1"/>
</dbReference>
<dbReference type="GO" id="GO:0042277">
    <property type="term" value="F:peptide binding"/>
    <property type="evidence" value="ECO:0007669"/>
    <property type="project" value="TreeGrafter"/>
</dbReference>
<dbReference type="PANTHER" id="PTHR11533:SF299">
    <property type="entry name" value="AMINOPEPTIDASE"/>
    <property type="match status" value="1"/>
</dbReference>
<evidence type="ECO:0000259" key="2">
    <source>
        <dbReference type="Pfam" id="PF17900"/>
    </source>
</evidence>
<dbReference type="OrthoDB" id="10031169at2759"/>
<keyword evidence="1" id="KW-0472">Membrane</keyword>
<organism evidence="3 4">
    <name type="scientific">Caenorhabditis bovis</name>
    <dbReference type="NCBI Taxonomy" id="2654633"/>
    <lineage>
        <taxon>Eukaryota</taxon>
        <taxon>Metazoa</taxon>
        <taxon>Ecdysozoa</taxon>
        <taxon>Nematoda</taxon>
        <taxon>Chromadorea</taxon>
        <taxon>Rhabditida</taxon>
        <taxon>Rhabditina</taxon>
        <taxon>Rhabditomorpha</taxon>
        <taxon>Rhabditoidea</taxon>
        <taxon>Rhabditidae</taxon>
        <taxon>Peloderinae</taxon>
        <taxon>Caenorhabditis</taxon>
    </lineage>
</organism>
<feature type="domain" description="Aminopeptidase N-like N-terminal" evidence="2">
    <location>
        <begin position="94"/>
        <end position="283"/>
    </location>
</feature>
<dbReference type="GO" id="GO:0006508">
    <property type="term" value="P:proteolysis"/>
    <property type="evidence" value="ECO:0007669"/>
    <property type="project" value="InterPro"/>
</dbReference>
<dbReference type="Pfam" id="PF17900">
    <property type="entry name" value="Peptidase_M1_N"/>
    <property type="match status" value="1"/>
</dbReference>
<dbReference type="GO" id="GO:0043171">
    <property type="term" value="P:peptide catabolic process"/>
    <property type="evidence" value="ECO:0007669"/>
    <property type="project" value="TreeGrafter"/>
</dbReference>
<dbReference type="InterPro" id="IPR001930">
    <property type="entry name" value="Peptidase_M1"/>
</dbReference>
<dbReference type="PRINTS" id="PR00756">
    <property type="entry name" value="ALADIPTASE"/>
</dbReference>
<dbReference type="GO" id="GO:0005615">
    <property type="term" value="C:extracellular space"/>
    <property type="evidence" value="ECO:0007669"/>
    <property type="project" value="TreeGrafter"/>
</dbReference>
<gene>
    <name evidence="3" type="ORF">CBOVIS_LOCUS1058</name>
</gene>
<accession>A0A8S1EJ38</accession>
<keyword evidence="4" id="KW-1185">Reference proteome</keyword>
<dbReference type="AlphaFoldDB" id="A0A8S1EJ38"/>
<evidence type="ECO:0000313" key="4">
    <source>
        <dbReference type="Proteomes" id="UP000494206"/>
    </source>
</evidence>
<dbReference type="GO" id="GO:0070006">
    <property type="term" value="F:metalloaminopeptidase activity"/>
    <property type="evidence" value="ECO:0007669"/>
    <property type="project" value="TreeGrafter"/>
</dbReference>
<dbReference type="Gene3D" id="2.60.40.1730">
    <property type="entry name" value="tricorn interacting facor f3 domain"/>
    <property type="match status" value="1"/>
</dbReference>
<sequence>MRPYTVVRETARGGAARPLVLASVLCTVILVLLYFLINFPVPMTTTTETTTVEAVLSSTPITETSPVKTEEDLYAHIDEEMHRRQIPLIHMPYLYQIRFKLFIPWKTNVTFGKDNFSVQGHLRMHFTSGGGSRILLHSDATQQHIGDTMVTDEFGRQITIKHAGREHTQVLDLHLTADMISGMNYTLDIAFRGHISLQKQKGLFAVPYANKTKYVVGTQLQMSEARTMFPCIDVPEVKASFETVIVHPSGTTAISNMMDNSTETDGEWTTTIFHKTPPMPTYLFALSVSDFPYLESKSSRGVRTRVYCDPDKIENAELLVNTTGPLITFFEEYFGIPYPLDKLGMCRGEK</sequence>
<evidence type="ECO:0000256" key="1">
    <source>
        <dbReference type="SAM" id="Phobius"/>
    </source>
</evidence>
<dbReference type="EMBL" id="CADEPM010000001">
    <property type="protein sequence ID" value="CAB3397682.1"/>
    <property type="molecule type" value="Genomic_DNA"/>
</dbReference>